<evidence type="ECO:0000313" key="2">
    <source>
        <dbReference type="Proteomes" id="UP000199310"/>
    </source>
</evidence>
<organism evidence="1 2">
    <name type="scientific">Chitinophaga arvensicola</name>
    <dbReference type="NCBI Taxonomy" id="29529"/>
    <lineage>
        <taxon>Bacteria</taxon>
        <taxon>Pseudomonadati</taxon>
        <taxon>Bacteroidota</taxon>
        <taxon>Chitinophagia</taxon>
        <taxon>Chitinophagales</taxon>
        <taxon>Chitinophagaceae</taxon>
        <taxon>Chitinophaga</taxon>
    </lineage>
</organism>
<proteinExistence type="predicted"/>
<dbReference type="AlphaFoldDB" id="A0A1I0QJG5"/>
<sequence length="288" mass="34208">MEQILVDKFLKEGLIITSEQFGSNPYHCFSNEFGEYFIIHCNDNCFYISETYNNEICKVLEFYIKSRVGFSVYSYEIELNNKLSLEPTLTDDRLSLLYGELQYLKENILIEENLKYYYDLTELAKIHIHGFVAKYIEDWLIHWEEKKHIEFENITSIDTQRFHKEVDTLCFIERSKIVSYRIDSIISKKPTQPVKQEDNSQIAKLTWKGTPAHLALIIDLLIEKGYLHKPTPFAERTAEILLNIFDFSEHRPTKESLGKLLHKDRFPINDKTVIDRFERIPHRSELKR</sequence>
<name>A0A1I0QJG5_9BACT</name>
<keyword evidence="2" id="KW-1185">Reference proteome</keyword>
<protein>
    <submittedName>
        <fullName evidence="1">Uncharacterized protein</fullName>
    </submittedName>
</protein>
<dbReference type="EMBL" id="FOJG01000001">
    <property type="protein sequence ID" value="SEW27073.1"/>
    <property type="molecule type" value="Genomic_DNA"/>
</dbReference>
<dbReference type="Proteomes" id="UP000199310">
    <property type="component" value="Unassembled WGS sequence"/>
</dbReference>
<accession>A0A1I0QJG5</accession>
<gene>
    <name evidence="1" type="ORF">SAMN04488122_1506</name>
</gene>
<dbReference type="OrthoDB" id="1330403at2"/>
<dbReference type="RefSeq" id="WP_089892604.1">
    <property type="nucleotide sequence ID" value="NZ_FOJG01000001.1"/>
</dbReference>
<dbReference type="STRING" id="29529.SAMN04488122_1506"/>
<evidence type="ECO:0000313" key="1">
    <source>
        <dbReference type="EMBL" id="SEW27073.1"/>
    </source>
</evidence>
<reference evidence="2" key="1">
    <citation type="submission" date="2016-10" db="EMBL/GenBank/DDBJ databases">
        <authorList>
            <person name="Varghese N."/>
            <person name="Submissions S."/>
        </authorList>
    </citation>
    <scope>NUCLEOTIDE SEQUENCE [LARGE SCALE GENOMIC DNA]</scope>
    <source>
        <strain evidence="2">DSM 3695</strain>
    </source>
</reference>